<protein>
    <submittedName>
        <fullName evidence="2">Uncharacterized protein</fullName>
    </submittedName>
</protein>
<dbReference type="EMBL" id="CP013652">
    <property type="protein sequence ID" value="ALS24554.1"/>
    <property type="molecule type" value="Genomic_DNA"/>
</dbReference>
<dbReference type="Proteomes" id="UP000061660">
    <property type="component" value="Chromosome"/>
</dbReference>
<gene>
    <name evidence="2" type="ORF">IJ22_42600</name>
</gene>
<sequence>MEKHIDPTEEIYIYNNEDINDVKEDATGEEGLSAGKAGEPIPSPSARNGDRP</sequence>
<keyword evidence="3" id="KW-1185">Reference proteome</keyword>
<evidence type="ECO:0000313" key="3">
    <source>
        <dbReference type="Proteomes" id="UP000061660"/>
    </source>
</evidence>
<evidence type="ECO:0000256" key="1">
    <source>
        <dbReference type="SAM" id="MobiDB-lite"/>
    </source>
</evidence>
<accession>A0A0U2WGV2</accession>
<evidence type="ECO:0000313" key="2">
    <source>
        <dbReference type="EMBL" id="ALS24554.1"/>
    </source>
</evidence>
<reference evidence="3" key="1">
    <citation type="submission" date="2015-12" db="EMBL/GenBank/DDBJ databases">
        <title>Complete genome sequences of two moderately thermophilic Paenibacillus species.</title>
        <authorList>
            <person name="Butler R.III."/>
            <person name="Wang J."/>
            <person name="Stark B.C."/>
            <person name="Pombert J.-F."/>
        </authorList>
    </citation>
    <scope>NUCLEOTIDE SEQUENCE [LARGE SCALE GENOMIC DNA]</scope>
    <source>
        <strain evidence="3">32O-Y</strain>
    </source>
</reference>
<dbReference type="OrthoDB" id="2660713at2"/>
<dbReference type="RefSeq" id="WP_160327400.1">
    <property type="nucleotide sequence ID" value="NZ_BJCS01000011.1"/>
</dbReference>
<reference evidence="2 3" key="2">
    <citation type="journal article" date="2016" name="Genome Announc.">
        <title>Complete Genome Sequences of Two Interactive Moderate Thermophiles, Paenibacillus napthalenovorans 32O-Y and Paenibacillus sp. 32O-W.</title>
        <authorList>
            <person name="Butler R.R.III."/>
            <person name="Wang J."/>
            <person name="Stark B.C."/>
            <person name="Pombert J.F."/>
        </authorList>
    </citation>
    <scope>NUCLEOTIDE SEQUENCE [LARGE SCALE GENOMIC DNA]</scope>
    <source>
        <strain evidence="2 3">32O-Y</strain>
    </source>
</reference>
<dbReference type="KEGG" id="pnp:IJ22_42600"/>
<proteinExistence type="predicted"/>
<organism evidence="2 3">
    <name type="scientific">Paenibacillus naphthalenovorans</name>
    <dbReference type="NCBI Taxonomy" id="162209"/>
    <lineage>
        <taxon>Bacteria</taxon>
        <taxon>Bacillati</taxon>
        <taxon>Bacillota</taxon>
        <taxon>Bacilli</taxon>
        <taxon>Bacillales</taxon>
        <taxon>Paenibacillaceae</taxon>
        <taxon>Paenibacillus</taxon>
    </lineage>
</organism>
<feature type="region of interest" description="Disordered" evidence="1">
    <location>
        <begin position="1"/>
        <end position="52"/>
    </location>
</feature>
<dbReference type="PATRIC" id="fig|162209.4.peg.4505"/>
<dbReference type="AlphaFoldDB" id="A0A0U2WGV2"/>
<name>A0A0U2WGV2_9BACL</name>